<dbReference type="RefSeq" id="WP_067952799.1">
    <property type="nucleotide sequence ID" value="NZ_LSUQ01000003.1"/>
</dbReference>
<evidence type="ECO:0000256" key="9">
    <source>
        <dbReference type="HAMAP-Rule" id="MF_01969"/>
    </source>
</evidence>
<evidence type="ECO:0000256" key="3">
    <source>
        <dbReference type="ARBA" id="ARBA00022723"/>
    </source>
</evidence>
<feature type="binding site" evidence="9">
    <location>
        <position position="164"/>
    </location>
    <ligand>
        <name>Zn(2+)</name>
        <dbReference type="ChEBI" id="CHEBI:29105"/>
        <label>2</label>
    </ligand>
</feature>
<gene>
    <name evidence="9" type="primary">kynB</name>
    <name evidence="10" type="ORF">AYW79_01770</name>
</gene>
<dbReference type="InterPro" id="IPR007325">
    <property type="entry name" value="KFase/CYL"/>
</dbReference>
<evidence type="ECO:0000256" key="1">
    <source>
        <dbReference type="ARBA" id="ARBA00002204"/>
    </source>
</evidence>
<dbReference type="AlphaFoldDB" id="A0A853KFL6"/>
<dbReference type="EMBL" id="LSUQ01000003">
    <property type="protein sequence ID" value="OAG95191.1"/>
    <property type="molecule type" value="Genomic_DNA"/>
</dbReference>
<evidence type="ECO:0000313" key="11">
    <source>
        <dbReference type="Proteomes" id="UP000077421"/>
    </source>
</evidence>
<dbReference type="Proteomes" id="UP000077421">
    <property type="component" value="Unassembled WGS sequence"/>
</dbReference>
<dbReference type="GO" id="GO:0004061">
    <property type="term" value="F:arylformamidase activity"/>
    <property type="evidence" value="ECO:0007669"/>
    <property type="project" value="UniProtKB-UniRule"/>
</dbReference>
<dbReference type="EC" id="3.5.1.9" evidence="9"/>
<evidence type="ECO:0000256" key="7">
    <source>
        <dbReference type="ARBA" id="ARBA00048496"/>
    </source>
</evidence>
<dbReference type="GO" id="GO:0008270">
    <property type="term" value="F:zinc ion binding"/>
    <property type="evidence" value="ECO:0007669"/>
    <property type="project" value="UniProtKB-UniRule"/>
</dbReference>
<comment type="function">
    <text evidence="1 9">Catalyzes the hydrolysis of N-formyl-L-kynurenine to L-kynurenine, the second step in the kynurenine pathway of tryptophan degradation.</text>
</comment>
<dbReference type="PANTHER" id="PTHR31118">
    <property type="entry name" value="CYCLASE-LIKE PROTEIN 2"/>
    <property type="match status" value="1"/>
</dbReference>
<keyword evidence="5 9" id="KW-0862">Zinc</keyword>
<dbReference type="GO" id="GO:0019441">
    <property type="term" value="P:L-tryptophan catabolic process to kynurenine"/>
    <property type="evidence" value="ECO:0007669"/>
    <property type="project" value="UniProtKB-UniRule"/>
</dbReference>
<evidence type="ECO:0000256" key="4">
    <source>
        <dbReference type="ARBA" id="ARBA00022801"/>
    </source>
</evidence>
<feature type="binding site" evidence="9">
    <location>
        <position position="53"/>
    </location>
    <ligand>
        <name>Zn(2+)</name>
        <dbReference type="ChEBI" id="CHEBI:29105"/>
        <label>1</label>
    </ligand>
</feature>
<evidence type="ECO:0000313" key="10">
    <source>
        <dbReference type="EMBL" id="OAG95191.1"/>
    </source>
</evidence>
<evidence type="ECO:0000256" key="6">
    <source>
        <dbReference type="ARBA" id="ARBA00023079"/>
    </source>
</evidence>
<name>A0A853KFL6_9BACL</name>
<feature type="binding site" evidence="9">
    <location>
        <position position="55"/>
    </location>
    <ligand>
        <name>Zn(2+)</name>
        <dbReference type="ChEBI" id="CHEBI:29105"/>
        <label>2</label>
    </ligand>
</feature>
<comment type="caution">
    <text evidence="10">The sequence shown here is derived from an EMBL/GenBank/DDBJ whole genome shotgun (WGS) entry which is preliminary data.</text>
</comment>
<feature type="active site" description="Proton donor/acceptor" evidence="9">
    <location>
        <position position="59"/>
    </location>
</feature>
<comment type="catalytic activity">
    <reaction evidence="7 9">
        <text>N-formyl-L-kynurenine + H2O = L-kynurenine + formate + H(+)</text>
        <dbReference type="Rhea" id="RHEA:13009"/>
        <dbReference type="ChEBI" id="CHEBI:15377"/>
        <dbReference type="ChEBI" id="CHEBI:15378"/>
        <dbReference type="ChEBI" id="CHEBI:15740"/>
        <dbReference type="ChEBI" id="CHEBI:57959"/>
        <dbReference type="ChEBI" id="CHEBI:58629"/>
        <dbReference type="EC" id="3.5.1.9"/>
    </reaction>
</comment>
<proteinExistence type="inferred from homology"/>
<accession>A0A853KFL6</accession>
<dbReference type="FunFam" id="3.50.30.50:FF:000001">
    <property type="entry name" value="Kynurenine formamidase"/>
    <property type="match status" value="1"/>
</dbReference>
<evidence type="ECO:0000256" key="8">
    <source>
        <dbReference type="ARBA" id="ARBA00060547"/>
    </source>
</evidence>
<dbReference type="Pfam" id="PF04199">
    <property type="entry name" value="Cyclase"/>
    <property type="match status" value="1"/>
</dbReference>
<reference evidence="10 11" key="1">
    <citation type="submission" date="2016-02" db="EMBL/GenBank/DDBJ databases">
        <title>Draft genome sequence of Acidibacillus ferrooxidans SLC66.</title>
        <authorList>
            <person name="Oliveira G."/>
            <person name="Nancucheo I."/>
            <person name="Dall'Agnol H."/>
            <person name="Johnson B."/>
            <person name="Oliveira R."/>
            <person name="Nunes G.L."/>
            <person name="Tzotzos G."/>
            <person name="Orellana S.C."/>
            <person name="Salim A.C."/>
            <person name="Araujo F.M."/>
        </authorList>
    </citation>
    <scope>NUCLEOTIDE SEQUENCE [LARGE SCALE GENOMIC DNA]</scope>
    <source>
        <strain evidence="10 11">SLC66</strain>
    </source>
</reference>
<comment type="pathway">
    <text evidence="8 9">Amino-acid degradation; L-tryptophan degradation via kynurenine pathway; L-kynurenine from L-tryptophan: step 2/2.</text>
</comment>
<dbReference type="PANTHER" id="PTHR31118:SF32">
    <property type="entry name" value="KYNURENINE FORMAMIDASE"/>
    <property type="match status" value="1"/>
</dbReference>
<comment type="subunit">
    <text evidence="2 9">Homodimer.</text>
</comment>
<dbReference type="SUPFAM" id="SSF102198">
    <property type="entry name" value="Putative cyclase"/>
    <property type="match status" value="1"/>
</dbReference>
<feature type="binding site" evidence="9">
    <location>
        <position position="19"/>
    </location>
    <ligand>
        <name>substrate</name>
    </ligand>
</feature>
<keyword evidence="6 9" id="KW-0823">Tryptophan catabolism</keyword>
<dbReference type="Gene3D" id="3.50.30.50">
    <property type="entry name" value="Putative cyclase"/>
    <property type="match status" value="1"/>
</dbReference>
<feature type="binding site" evidence="9">
    <location>
        <position position="49"/>
    </location>
    <ligand>
        <name>Zn(2+)</name>
        <dbReference type="ChEBI" id="CHEBI:29105"/>
        <label>1</label>
    </ligand>
</feature>
<feature type="binding site" evidence="9">
    <location>
        <position position="176"/>
    </location>
    <ligand>
        <name>Zn(2+)</name>
        <dbReference type="ChEBI" id="CHEBI:29105"/>
        <label>2</label>
    </ligand>
</feature>
<dbReference type="InterPro" id="IPR037175">
    <property type="entry name" value="KFase_sf"/>
</dbReference>
<dbReference type="UniPathway" id="UPA00333">
    <property type="reaction ID" value="UER00454"/>
</dbReference>
<feature type="binding site" evidence="9">
    <location>
        <position position="176"/>
    </location>
    <ligand>
        <name>Zn(2+)</name>
        <dbReference type="ChEBI" id="CHEBI:29105"/>
        <label>1</label>
    </ligand>
</feature>
<keyword evidence="4 9" id="KW-0378">Hydrolase</keyword>
<dbReference type="HAMAP" id="MF_01969">
    <property type="entry name" value="KynB"/>
    <property type="match status" value="1"/>
</dbReference>
<evidence type="ECO:0000256" key="2">
    <source>
        <dbReference type="ARBA" id="ARBA00011738"/>
    </source>
</evidence>
<comment type="cofactor">
    <cofactor evidence="9">
        <name>Zn(2+)</name>
        <dbReference type="ChEBI" id="CHEBI:29105"/>
    </cofactor>
    <text evidence="9">Binds 2 zinc ions per subunit.</text>
</comment>
<dbReference type="GO" id="GO:0004328">
    <property type="term" value="F:formamidase activity"/>
    <property type="evidence" value="ECO:0007669"/>
    <property type="project" value="InterPro"/>
</dbReference>
<protein>
    <recommendedName>
        <fullName evidence="9">Kynurenine formamidase</fullName>
        <shortName evidence="9">KFA</shortName>
        <shortName evidence="9">KFase</shortName>
        <ecNumber evidence="9">3.5.1.9</ecNumber>
    </recommendedName>
    <alternativeName>
        <fullName evidence="9">Arylformamidase</fullName>
    </alternativeName>
    <alternativeName>
        <fullName evidence="9">N-formylkynurenine formamidase</fullName>
        <shortName evidence="9">FKF</shortName>
    </alternativeName>
</protein>
<feature type="binding site" evidence="9">
    <location>
        <position position="55"/>
    </location>
    <ligand>
        <name>Zn(2+)</name>
        <dbReference type="ChEBI" id="CHEBI:29105"/>
        <label>1</label>
    </ligand>
</feature>
<comment type="similarity">
    <text evidence="9">Belongs to the Cyclase 1 superfamily. KynB family.</text>
</comment>
<evidence type="ECO:0000256" key="5">
    <source>
        <dbReference type="ARBA" id="ARBA00022833"/>
    </source>
</evidence>
<sequence length="214" mass="23784">MKQRYYDLSMPLCEKTAPFPSDTPFSRVETMRMTDGDVCNVTAITMSVHVGTHVDAPYHYDEQGMRIDEVALDRYMGKAHVFTVMSRGGDGVHVISANDVQRLDISAERVLLRTLTYPEYDAFHANFASIAPDAIDVLAERGVRLIGVDTPSVDEATSKTLPAHARCRERGILILENLRLEHVPDGIYELIALPLRIIGGDASPVRAILRECSE</sequence>
<organism evidence="10 11">
    <name type="scientific">Ferroacidibacillus organovorans</name>
    <dbReference type="NCBI Taxonomy" id="1765683"/>
    <lineage>
        <taxon>Bacteria</taxon>
        <taxon>Bacillati</taxon>
        <taxon>Bacillota</taxon>
        <taxon>Bacilli</taxon>
        <taxon>Bacillales</taxon>
        <taxon>Alicyclobacillaceae</taxon>
        <taxon>Ferroacidibacillus</taxon>
    </lineage>
</organism>
<dbReference type="InterPro" id="IPR017484">
    <property type="entry name" value="Kynurenine_formamidase_bac"/>
</dbReference>
<keyword evidence="3 9" id="KW-0479">Metal-binding</keyword>